<gene>
    <name evidence="3" type="ORF">EXE59_13110</name>
</gene>
<dbReference type="AlphaFoldDB" id="A0A4Z1C677"/>
<organism evidence="3 4">
    <name type="scientific">Nocardioides eburneiflavus</name>
    <dbReference type="NCBI Taxonomy" id="2518372"/>
    <lineage>
        <taxon>Bacteria</taxon>
        <taxon>Bacillati</taxon>
        <taxon>Actinomycetota</taxon>
        <taxon>Actinomycetes</taxon>
        <taxon>Propionibacteriales</taxon>
        <taxon>Nocardioidaceae</taxon>
        <taxon>Nocardioides</taxon>
    </lineage>
</organism>
<feature type="domain" description="DUF5709" evidence="2">
    <location>
        <begin position="100"/>
        <end position="147"/>
    </location>
</feature>
<comment type="caution">
    <text evidence="3">The sequence shown here is derived from an EMBL/GenBank/DDBJ whole genome shotgun (WGS) entry which is preliminary data.</text>
</comment>
<feature type="compositionally biased region" description="Acidic residues" evidence="1">
    <location>
        <begin position="70"/>
        <end position="100"/>
    </location>
</feature>
<protein>
    <recommendedName>
        <fullName evidence="2">DUF5709 domain-containing protein</fullName>
    </recommendedName>
</protein>
<sequence length="156" mass="17039">MSEDRETYGDMSIDDEDQLQPGDTLDDGDLEDVLDRGYSPPDRAPKGYDDYPTEAERRQGESLDEKLAEQEPDIDPYAEDDADDDREDENALDEQLGLDEADARAGRLVAPDAGLGEDVDKQEVALDVGIDGAGASAEEAAMHITREPEPPEADEL</sequence>
<feature type="region of interest" description="Disordered" evidence="1">
    <location>
        <begin position="136"/>
        <end position="156"/>
    </location>
</feature>
<dbReference type="Pfam" id="PF18970">
    <property type="entry name" value="DUF5709"/>
    <property type="match status" value="1"/>
</dbReference>
<dbReference type="InterPro" id="IPR043763">
    <property type="entry name" value="DUF5709"/>
</dbReference>
<evidence type="ECO:0000313" key="4">
    <source>
        <dbReference type="Proteomes" id="UP000297496"/>
    </source>
</evidence>
<feature type="region of interest" description="Disordered" evidence="1">
    <location>
        <begin position="1"/>
        <end position="104"/>
    </location>
</feature>
<feature type="compositionally biased region" description="Basic and acidic residues" evidence="1">
    <location>
        <begin position="43"/>
        <end position="69"/>
    </location>
</feature>
<accession>A0A4Z1C677</accession>
<dbReference type="RefSeq" id="WP_135839300.1">
    <property type="nucleotide sequence ID" value="NZ_SRRO01000001.1"/>
</dbReference>
<dbReference type="OrthoDB" id="3212066at2"/>
<evidence type="ECO:0000256" key="1">
    <source>
        <dbReference type="SAM" id="MobiDB-lite"/>
    </source>
</evidence>
<evidence type="ECO:0000259" key="2">
    <source>
        <dbReference type="Pfam" id="PF18970"/>
    </source>
</evidence>
<feature type="compositionally biased region" description="Acidic residues" evidence="1">
    <location>
        <begin position="12"/>
        <end position="32"/>
    </location>
</feature>
<evidence type="ECO:0000313" key="3">
    <source>
        <dbReference type="EMBL" id="TGN64792.1"/>
    </source>
</evidence>
<reference evidence="3 4" key="1">
    <citation type="submission" date="2019-04" db="EMBL/GenBank/DDBJ databases">
        <title>Three New Species of Nocardioides, Nocardioides euryhalodurans sp. nov., Nocardioides seonyuensis sp. nov. and Nocardioides eburneoflavus sp. nov. Isolated from Soil.</title>
        <authorList>
            <person name="Roh S.G."/>
            <person name="Lee C."/>
            <person name="Kim M.-K."/>
            <person name="Kim S.B."/>
        </authorList>
    </citation>
    <scope>NUCLEOTIDE SEQUENCE [LARGE SCALE GENOMIC DNA]</scope>
    <source>
        <strain evidence="3 4">MMS17-SY213</strain>
    </source>
</reference>
<feature type="compositionally biased region" description="Basic and acidic residues" evidence="1">
    <location>
        <begin position="140"/>
        <end position="149"/>
    </location>
</feature>
<name>A0A4Z1C677_9ACTN</name>
<dbReference type="Proteomes" id="UP000297496">
    <property type="component" value="Unassembled WGS sequence"/>
</dbReference>
<proteinExistence type="predicted"/>
<keyword evidence="4" id="KW-1185">Reference proteome</keyword>
<dbReference type="EMBL" id="SRRO01000001">
    <property type="protein sequence ID" value="TGN64792.1"/>
    <property type="molecule type" value="Genomic_DNA"/>
</dbReference>